<dbReference type="STRING" id="929558.SMGD1_1437"/>
<comment type="caution">
    <text evidence="1">The sequence shown here is derived from an EMBL/GenBank/DDBJ whole genome shotgun (WGS) entry which is preliminary data.</text>
</comment>
<sequence>MLAILKRYSLALLFLLIVVVLMLAGTMGVMSFGDKMLKDSGVEMEPMKPRGEDLTR</sequence>
<dbReference type="HOGENOM" id="CLU_212253_0_0_7"/>
<dbReference type="RefSeq" id="WP_008341022.1">
    <property type="nucleotide sequence ID" value="NZ_AFRZ01000001.1"/>
</dbReference>
<dbReference type="PATRIC" id="fig|929558.5.peg.1428"/>
<protein>
    <submittedName>
        <fullName evidence="1">Uncharacterized protein</fullName>
    </submittedName>
</protein>
<dbReference type="Proteomes" id="UP000006431">
    <property type="component" value="Unassembled WGS sequence"/>
</dbReference>
<proteinExistence type="predicted"/>
<gene>
    <name evidence="1" type="ORF">SMGD1_1437</name>
</gene>
<evidence type="ECO:0000313" key="1">
    <source>
        <dbReference type="EMBL" id="EHP29961.1"/>
    </source>
</evidence>
<evidence type="ECO:0000313" key="2">
    <source>
        <dbReference type="Proteomes" id="UP000006431"/>
    </source>
</evidence>
<dbReference type="AlphaFoldDB" id="H1FT42"/>
<name>H1FT42_SULGG</name>
<reference evidence="1 2" key="1">
    <citation type="journal article" date="2012" name="Proc. Natl. Acad. Sci. U.S.A.">
        <title>Genome and physiology of a model Epsilonproteobacterium responsible for sulfide detoxification in marine oxygen depletion zones.</title>
        <authorList>
            <person name="Grote J."/>
            <person name="Schott T."/>
            <person name="Bruckner C.G."/>
            <person name="Glockner F.O."/>
            <person name="Jost G."/>
            <person name="Teeling H."/>
            <person name="Labrenz M."/>
            <person name="Jurgens K."/>
        </authorList>
    </citation>
    <scope>NUCLEOTIDE SEQUENCE [LARGE SCALE GENOMIC DNA]</scope>
    <source>
        <strain evidence="1 2">GD1</strain>
    </source>
</reference>
<accession>H1FT42</accession>
<keyword evidence="2" id="KW-1185">Reference proteome</keyword>
<organism evidence="1 2">
    <name type="scientific">Sulfurimonas gotlandica (strain DSM 19862 / JCM 16533 / GD1)</name>
    <dbReference type="NCBI Taxonomy" id="929558"/>
    <lineage>
        <taxon>Bacteria</taxon>
        <taxon>Pseudomonadati</taxon>
        <taxon>Campylobacterota</taxon>
        <taxon>Epsilonproteobacteria</taxon>
        <taxon>Campylobacterales</taxon>
        <taxon>Sulfurimonadaceae</taxon>
        <taxon>Sulfurimonas</taxon>
    </lineage>
</organism>
<dbReference type="EMBL" id="AFRZ01000001">
    <property type="protein sequence ID" value="EHP29961.1"/>
    <property type="molecule type" value="Genomic_DNA"/>
</dbReference>